<dbReference type="OrthoDB" id="9975554at2759"/>
<dbReference type="GO" id="GO:0004930">
    <property type="term" value="F:G protein-coupled receptor activity"/>
    <property type="evidence" value="ECO:0007669"/>
    <property type="project" value="UniProtKB-KW"/>
</dbReference>
<reference evidence="11" key="1">
    <citation type="journal article" date="2021" name="Evol. Appl.">
        <title>The genome of the Pyrenean desman and the effects of bottlenecks and inbreeding on the genomic landscape of an endangered species.</title>
        <authorList>
            <person name="Escoda L."/>
            <person name="Castresana J."/>
        </authorList>
    </citation>
    <scope>NUCLEOTIDE SEQUENCE</scope>
    <source>
        <strain evidence="11">IBE-C5619</strain>
    </source>
</reference>
<evidence type="ECO:0000256" key="9">
    <source>
        <dbReference type="SAM" id="Phobius"/>
    </source>
</evidence>
<organism evidence="11 12">
    <name type="scientific">Galemys pyrenaicus</name>
    <name type="common">Iberian desman</name>
    <name type="synonym">Pyrenean desman</name>
    <dbReference type="NCBI Taxonomy" id="202257"/>
    <lineage>
        <taxon>Eukaryota</taxon>
        <taxon>Metazoa</taxon>
        <taxon>Chordata</taxon>
        <taxon>Craniata</taxon>
        <taxon>Vertebrata</taxon>
        <taxon>Euteleostomi</taxon>
        <taxon>Mammalia</taxon>
        <taxon>Eutheria</taxon>
        <taxon>Laurasiatheria</taxon>
        <taxon>Eulipotyphla</taxon>
        <taxon>Talpidae</taxon>
        <taxon>Galemys</taxon>
    </lineage>
</organism>
<keyword evidence="2" id="KW-1003">Cell membrane</keyword>
<keyword evidence="7 9" id="KW-0472">Membrane</keyword>
<dbReference type="InterPro" id="IPR050516">
    <property type="entry name" value="Olfactory_GPCR"/>
</dbReference>
<dbReference type="InterPro" id="IPR017452">
    <property type="entry name" value="GPCR_Rhodpsn_7TM"/>
</dbReference>
<proteinExistence type="predicted"/>
<comment type="caution">
    <text evidence="11">The sequence shown here is derived from an EMBL/GenBank/DDBJ whole genome shotgun (WGS) entry which is preliminary data.</text>
</comment>
<dbReference type="PANTHER" id="PTHR26452">
    <property type="entry name" value="OLFACTORY RECEPTOR"/>
    <property type="match status" value="1"/>
</dbReference>
<dbReference type="PRINTS" id="PR00237">
    <property type="entry name" value="GPCRRHODOPSN"/>
</dbReference>
<comment type="subcellular location">
    <subcellularLocation>
        <location evidence="1">Cell membrane</location>
        <topology evidence="1">Multi-pass membrane protein</topology>
    </subcellularLocation>
</comment>
<keyword evidence="6" id="KW-0807">Transducer</keyword>
<keyword evidence="6" id="KW-0297">G-protein coupled receptor</keyword>
<feature type="transmembrane region" description="Helical" evidence="9">
    <location>
        <begin position="6"/>
        <end position="29"/>
    </location>
</feature>
<dbReference type="Pfam" id="PF00001">
    <property type="entry name" value="7tm_1"/>
    <property type="match status" value="1"/>
</dbReference>
<evidence type="ECO:0000256" key="2">
    <source>
        <dbReference type="ARBA" id="ARBA00022475"/>
    </source>
</evidence>
<evidence type="ECO:0000256" key="8">
    <source>
        <dbReference type="ARBA" id="ARBA00023170"/>
    </source>
</evidence>
<keyword evidence="4" id="KW-0716">Sensory transduction</keyword>
<feature type="domain" description="G-protein coupled receptors family 1 profile" evidence="10">
    <location>
        <begin position="157"/>
        <end position="241"/>
    </location>
</feature>
<evidence type="ECO:0000256" key="4">
    <source>
        <dbReference type="ARBA" id="ARBA00022725"/>
    </source>
</evidence>
<evidence type="ECO:0000256" key="6">
    <source>
        <dbReference type="ARBA" id="ARBA00023040"/>
    </source>
</evidence>
<evidence type="ECO:0000313" key="11">
    <source>
        <dbReference type="EMBL" id="KAG8519537.1"/>
    </source>
</evidence>
<dbReference type="GO" id="GO:0005886">
    <property type="term" value="C:plasma membrane"/>
    <property type="evidence" value="ECO:0007669"/>
    <property type="project" value="UniProtKB-SubCell"/>
</dbReference>
<evidence type="ECO:0000256" key="1">
    <source>
        <dbReference type="ARBA" id="ARBA00004651"/>
    </source>
</evidence>
<feature type="transmembrane region" description="Helical" evidence="9">
    <location>
        <begin position="141"/>
        <end position="161"/>
    </location>
</feature>
<dbReference type="GO" id="GO:0007608">
    <property type="term" value="P:sensory perception of smell"/>
    <property type="evidence" value="ECO:0007669"/>
    <property type="project" value="UniProtKB-KW"/>
</dbReference>
<keyword evidence="4" id="KW-0552">Olfaction</keyword>
<evidence type="ECO:0000256" key="7">
    <source>
        <dbReference type="ARBA" id="ARBA00023136"/>
    </source>
</evidence>
<evidence type="ECO:0000256" key="3">
    <source>
        <dbReference type="ARBA" id="ARBA00022692"/>
    </source>
</evidence>
<evidence type="ECO:0000259" key="10">
    <source>
        <dbReference type="PROSITE" id="PS50262"/>
    </source>
</evidence>
<dbReference type="AlphaFoldDB" id="A0A8J6AIR1"/>
<evidence type="ECO:0000313" key="12">
    <source>
        <dbReference type="Proteomes" id="UP000700334"/>
    </source>
</evidence>
<feature type="transmembrane region" description="Helical" evidence="9">
    <location>
        <begin position="173"/>
        <end position="192"/>
    </location>
</feature>
<dbReference type="EMBL" id="JAGFMF010011606">
    <property type="protein sequence ID" value="KAG8519537.1"/>
    <property type="molecule type" value="Genomic_DNA"/>
</dbReference>
<feature type="non-terminal residue" evidence="11">
    <location>
        <position position="277"/>
    </location>
</feature>
<name>A0A8J6AIR1_GALPY</name>
<keyword evidence="8 11" id="KW-0675">Receptor</keyword>
<keyword evidence="3 9" id="KW-0812">Transmembrane</keyword>
<protein>
    <submittedName>
        <fullName evidence="11">Olfactory receptor 14J1</fullName>
    </submittedName>
</protein>
<gene>
    <name evidence="11" type="ORF">J0S82_009973</name>
</gene>
<keyword evidence="12" id="KW-1185">Reference proteome</keyword>
<accession>A0A8J6AIR1</accession>
<evidence type="ECO:0000256" key="5">
    <source>
        <dbReference type="ARBA" id="ARBA00022989"/>
    </source>
</evidence>
<dbReference type="PROSITE" id="PS50262">
    <property type="entry name" value="G_PROTEIN_RECEP_F1_2"/>
    <property type="match status" value="1"/>
</dbReference>
<keyword evidence="5 9" id="KW-1133">Transmembrane helix</keyword>
<sequence length="277" mass="30340">MALMVMGSIVVVIPLILILSSCGAITWAVLRMQSTRDLQKIFGICGAHLWFFSFQLHAYISSHHEESLKIKASSLLLLYCCHTQSQASHLHPQKQRFSNTFPAVPSCLAANISGKLKSPMANVTTSEFLLMGFSATPELELVHASLFLVLSMVAVTGNILIITATSMDHSLHFPMFFFLKGLSFLDLCYVSVTVPRSIYNSFLHSGDIPLRECKVQCFAFAVSGSAKLSMLTAMSYDHYVASALHCATKSSWMSAHASMESWVCGAAGPFLEPCTQL</sequence>
<dbReference type="SUPFAM" id="SSF81321">
    <property type="entry name" value="Family A G protein-coupled receptor-like"/>
    <property type="match status" value="1"/>
</dbReference>
<dbReference type="Proteomes" id="UP000700334">
    <property type="component" value="Unassembled WGS sequence"/>
</dbReference>
<dbReference type="Gene3D" id="1.20.1070.10">
    <property type="entry name" value="Rhodopsin 7-helix transmembrane proteins"/>
    <property type="match status" value="1"/>
</dbReference>
<dbReference type="InterPro" id="IPR000276">
    <property type="entry name" value="GPCR_Rhodpsn"/>
</dbReference>